<sequence>MTDQRGDAASSRPRIVVTGAGGFLGWHVRAALVSEGFEPVALGLGEGFDLSRAARMVSSAQSVIHLAGMNRGTDPEVHDGNILFARQLSDALALADSSPRSLVYANSVQADNDSPYGRSKRAAGDLLAAETGLRGVVFRDVLLPNIFGEHGRPFYNSVVATFCHLVATGGSPTIDQDRSLTLLHAQNAADLLIGTTEDLTAMTREITVSGVLESIQGMAARYAGGDVPDITDPFDRDLFNTYRSFLFDVRPAIPLRRHADARGSFFEIVRSHGGQGQSSFSTTVPGISRGDHFHRRKVERFTVLSGEAVISIRRLFGDETVEIPVSGAEPVAVDMPTMWSHKITNTGSSELYTSFWANDVFDPASPDTFPEAV</sequence>
<feature type="domain" description="NAD-dependent epimerase/dehydratase" evidence="1">
    <location>
        <begin position="15"/>
        <end position="191"/>
    </location>
</feature>
<dbReference type="InterPro" id="IPR029303">
    <property type="entry name" value="CapF_C"/>
</dbReference>
<keyword evidence="4" id="KW-1185">Reference proteome</keyword>
<dbReference type="Gene3D" id="3.40.50.720">
    <property type="entry name" value="NAD(P)-binding Rossmann-like Domain"/>
    <property type="match status" value="1"/>
</dbReference>
<gene>
    <name evidence="3" type="ORF">ACFQB0_01555</name>
</gene>
<dbReference type="CDD" id="cd07007">
    <property type="entry name" value="cupin_CapF-like_C"/>
    <property type="match status" value="1"/>
</dbReference>
<dbReference type="SUPFAM" id="SSF51735">
    <property type="entry name" value="NAD(P)-binding Rossmann-fold domains"/>
    <property type="match status" value="1"/>
</dbReference>
<organism evidence="3 4">
    <name type="scientific">Luethyella okanaganae</name>
    <dbReference type="NCBI Taxonomy" id="69372"/>
    <lineage>
        <taxon>Bacteria</taxon>
        <taxon>Bacillati</taxon>
        <taxon>Actinomycetota</taxon>
        <taxon>Actinomycetes</taxon>
        <taxon>Micrococcales</taxon>
        <taxon>Microbacteriaceae</taxon>
        <taxon>Luethyella</taxon>
    </lineage>
</organism>
<dbReference type="Proteomes" id="UP001596306">
    <property type="component" value="Unassembled WGS sequence"/>
</dbReference>
<name>A0ABW1VB74_9MICO</name>
<accession>A0ABW1VB74</accession>
<evidence type="ECO:0000313" key="4">
    <source>
        <dbReference type="Proteomes" id="UP001596306"/>
    </source>
</evidence>
<dbReference type="InterPro" id="IPR036291">
    <property type="entry name" value="NAD(P)-bd_dom_sf"/>
</dbReference>
<protein>
    <submittedName>
        <fullName evidence="3">NAD-dependent epimerase/dehydratase family protein</fullName>
    </submittedName>
</protein>
<reference evidence="4" key="1">
    <citation type="journal article" date="2019" name="Int. J. Syst. Evol. Microbiol.">
        <title>The Global Catalogue of Microorganisms (GCM) 10K type strain sequencing project: providing services to taxonomists for standard genome sequencing and annotation.</title>
        <authorList>
            <consortium name="The Broad Institute Genomics Platform"/>
            <consortium name="The Broad Institute Genome Sequencing Center for Infectious Disease"/>
            <person name="Wu L."/>
            <person name="Ma J."/>
        </authorList>
    </citation>
    <scope>NUCLEOTIDE SEQUENCE [LARGE SCALE GENOMIC DNA]</scope>
    <source>
        <strain evidence="4">CCUG 43304</strain>
    </source>
</reference>
<evidence type="ECO:0000259" key="2">
    <source>
        <dbReference type="Pfam" id="PF14667"/>
    </source>
</evidence>
<dbReference type="RefSeq" id="WP_386726701.1">
    <property type="nucleotide sequence ID" value="NZ_JBHSTP010000001.1"/>
</dbReference>
<dbReference type="Pfam" id="PF14667">
    <property type="entry name" value="Polysacc_synt_C"/>
    <property type="match status" value="1"/>
</dbReference>
<proteinExistence type="predicted"/>
<dbReference type="SUPFAM" id="SSF51182">
    <property type="entry name" value="RmlC-like cupins"/>
    <property type="match status" value="1"/>
</dbReference>
<dbReference type="EMBL" id="JBHSTP010000001">
    <property type="protein sequence ID" value="MFC6354800.1"/>
    <property type="molecule type" value="Genomic_DNA"/>
</dbReference>
<evidence type="ECO:0000259" key="1">
    <source>
        <dbReference type="Pfam" id="PF01370"/>
    </source>
</evidence>
<evidence type="ECO:0000313" key="3">
    <source>
        <dbReference type="EMBL" id="MFC6354800.1"/>
    </source>
</evidence>
<dbReference type="InterPro" id="IPR001509">
    <property type="entry name" value="Epimerase_deHydtase"/>
</dbReference>
<dbReference type="InterPro" id="IPR011051">
    <property type="entry name" value="RmlC_Cupin_sf"/>
</dbReference>
<comment type="caution">
    <text evidence="3">The sequence shown here is derived from an EMBL/GenBank/DDBJ whole genome shotgun (WGS) entry which is preliminary data.</text>
</comment>
<feature type="domain" description="Capsular polysaccharide assembling protein CapF C-terminal" evidence="2">
    <location>
        <begin position="258"/>
        <end position="369"/>
    </location>
</feature>
<dbReference type="InterPro" id="IPR014710">
    <property type="entry name" value="RmlC-like_jellyroll"/>
</dbReference>
<dbReference type="Gene3D" id="2.60.120.10">
    <property type="entry name" value="Jelly Rolls"/>
    <property type="match status" value="1"/>
</dbReference>
<dbReference type="Pfam" id="PF01370">
    <property type="entry name" value="Epimerase"/>
    <property type="match status" value="1"/>
</dbReference>